<dbReference type="Proteomes" id="UP000499080">
    <property type="component" value="Unassembled WGS sequence"/>
</dbReference>
<gene>
    <name evidence="1" type="ORF">AVEN_26491_1</name>
</gene>
<dbReference type="AlphaFoldDB" id="A0A4Y2CST5"/>
<reference evidence="1 2" key="1">
    <citation type="journal article" date="2019" name="Sci. Rep.">
        <title>Orb-weaving spider Araneus ventricosus genome elucidates the spidroin gene catalogue.</title>
        <authorList>
            <person name="Kono N."/>
            <person name="Nakamura H."/>
            <person name="Ohtoshi R."/>
            <person name="Moran D.A.P."/>
            <person name="Shinohara A."/>
            <person name="Yoshida Y."/>
            <person name="Fujiwara M."/>
            <person name="Mori M."/>
            <person name="Tomita M."/>
            <person name="Arakawa K."/>
        </authorList>
    </citation>
    <scope>NUCLEOTIDE SEQUENCE [LARGE SCALE GENOMIC DNA]</scope>
</reference>
<sequence>MDGFFFVLLSLRVVPYLWEQREDEDLRLIESVTSRCHHLLEKGFLRFVKKWMSFLTFVLEILLFRTLFHHSGSKSAESFVRRYELVSEQLVA</sequence>
<keyword evidence="2" id="KW-1185">Reference proteome</keyword>
<dbReference type="EMBL" id="BGPR01000242">
    <property type="protein sequence ID" value="GBM07423.1"/>
    <property type="molecule type" value="Genomic_DNA"/>
</dbReference>
<protein>
    <submittedName>
        <fullName evidence="1">Uncharacterized protein</fullName>
    </submittedName>
</protein>
<name>A0A4Y2CST5_ARAVE</name>
<organism evidence="1 2">
    <name type="scientific">Araneus ventricosus</name>
    <name type="common">Orbweaver spider</name>
    <name type="synonym">Epeira ventricosa</name>
    <dbReference type="NCBI Taxonomy" id="182803"/>
    <lineage>
        <taxon>Eukaryota</taxon>
        <taxon>Metazoa</taxon>
        <taxon>Ecdysozoa</taxon>
        <taxon>Arthropoda</taxon>
        <taxon>Chelicerata</taxon>
        <taxon>Arachnida</taxon>
        <taxon>Araneae</taxon>
        <taxon>Araneomorphae</taxon>
        <taxon>Entelegynae</taxon>
        <taxon>Araneoidea</taxon>
        <taxon>Araneidae</taxon>
        <taxon>Araneus</taxon>
    </lineage>
</organism>
<comment type="caution">
    <text evidence="1">The sequence shown here is derived from an EMBL/GenBank/DDBJ whole genome shotgun (WGS) entry which is preliminary data.</text>
</comment>
<evidence type="ECO:0000313" key="2">
    <source>
        <dbReference type="Proteomes" id="UP000499080"/>
    </source>
</evidence>
<proteinExistence type="predicted"/>
<evidence type="ECO:0000313" key="1">
    <source>
        <dbReference type="EMBL" id="GBM07423.1"/>
    </source>
</evidence>
<accession>A0A4Y2CST5</accession>